<dbReference type="EMBL" id="CM003148">
    <property type="protein sequence ID" value="KIS68318.1"/>
    <property type="molecule type" value="Genomic_DNA"/>
</dbReference>
<evidence type="ECO:0000256" key="4">
    <source>
        <dbReference type="ARBA" id="ARBA00022801"/>
    </source>
</evidence>
<dbReference type="eggNOG" id="KOG1212">
    <property type="taxonomic scope" value="Eukaryota"/>
</dbReference>
<dbReference type="PROSITE" id="PS00571">
    <property type="entry name" value="AMIDASES"/>
    <property type="match status" value="1"/>
</dbReference>
<keyword evidence="7" id="KW-1185">Reference proteome</keyword>
<comment type="catalytic activity">
    <reaction evidence="1">
        <text>a monocarboxylic acid amide + H2O = a monocarboxylate + NH4(+)</text>
        <dbReference type="Rhea" id="RHEA:12020"/>
        <dbReference type="ChEBI" id="CHEBI:15377"/>
        <dbReference type="ChEBI" id="CHEBI:28938"/>
        <dbReference type="ChEBI" id="CHEBI:35757"/>
        <dbReference type="ChEBI" id="CHEBI:83628"/>
        <dbReference type="EC" id="3.5.1.4"/>
    </reaction>
</comment>
<dbReference type="EC" id="3.5.1.4" evidence="3"/>
<evidence type="ECO:0000259" key="5">
    <source>
        <dbReference type="Pfam" id="PF01425"/>
    </source>
</evidence>
<dbReference type="KEGG" id="uma:UMAG_03417"/>
<proteinExistence type="inferred from homology"/>
<dbReference type="OrthoDB" id="6428749at2759"/>
<dbReference type="STRING" id="237631.A0A0D1CNS6"/>
<dbReference type="Proteomes" id="UP000000561">
    <property type="component" value="Chromosome 9"/>
</dbReference>
<protein>
    <recommendedName>
        <fullName evidence="3">amidase</fullName>
        <ecNumber evidence="3">3.5.1.4</ecNumber>
    </recommendedName>
</protein>
<dbReference type="InterPro" id="IPR023631">
    <property type="entry name" value="Amidase_dom"/>
</dbReference>
<name>A0A0D1CNS6_MYCMD</name>
<sequence length="651" mass="71808">MPSNANFQACNTWQEIAAEHRKQLPIPAAAVSQDPHLTEWAHNANSHYINPSNAKPGPSLSSLLGHPSTKQIWSSELDPLLDGLDATGIVQLTRSGKVSVQDLVQLFLKRACIVHQATNCLSHLFAQQAIQRAKELDAKRALLQEQGRLDQLGPLFGLPMSIKGQMSYGSHGNQRGFVFDVLPDPASHPLVNRNLTRQQVQLLASTQGGYVAEEPVDSSIAKLLLQNDAVILAKTTVPQGIMHLDTTSNLYGQTLNPCNLALSPGGSSGGESALVAGGGSAMGVGSDIGGSIRQPCGVTGLYGIRPTTQRLPYAGIRSTMPGNEAVGSSLGPMAKSLRDLELFMSSLMNQNTRPWDWDHTVLPMPWRKVDTLLQNGASRTKPIIVGVMMEDGVVRPTTPVRRALCNWVEQLNRFASQTDSHLPRIQLRRWNPRDLHRRAWDVIRSLYFMDSGKMFALLAKATGEPLLALTQFILSEPFVRSFTADLDADAARDSTMRKLDELSYSESCANIRIREAFRKEFLQAWNLLELDCLLTPVMGNVAPRPATVTYWGYTSVFNLVDYPGVVFPSGFKADAKADQQFEAVAAGSGEFAYTNKHDWMSEFDKHNTQEYQQHRQVFDGAPVGLQLIGRRYRDEELVKYAELLQHIVGSK</sequence>
<dbReference type="Pfam" id="PF01425">
    <property type="entry name" value="Amidase"/>
    <property type="match status" value="2"/>
</dbReference>
<dbReference type="GeneID" id="23563876"/>
<dbReference type="Gene3D" id="3.90.1300.10">
    <property type="entry name" value="Amidase signature (AS) domain"/>
    <property type="match status" value="1"/>
</dbReference>
<dbReference type="InterPro" id="IPR036928">
    <property type="entry name" value="AS_sf"/>
</dbReference>
<dbReference type="PANTHER" id="PTHR46072">
    <property type="entry name" value="AMIDASE-RELATED-RELATED"/>
    <property type="match status" value="1"/>
</dbReference>
<evidence type="ECO:0000256" key="1">
    <source>
        <dbReference type="ARBA" id="ARBA00001311"/>
    </source>
</evidence>
<comment type="similarity">
    <text evidence="2">Belongs to the amidase family.</text>
</comment>
<accession>A0A0D1CNS6</accession>
<dbReference type="InterPro" id="IPR020556">
    <property type="entry name" value="Amidase_CS"/>
</dbReference>
<reference evidence="6 7" key="1">
    <citation type="journal article" date="2006" name="Nature">
        <title>Insights from the genome of the biotrophic fungal plant pathogen Ustilago maydis.</title>
        <authorList>
            <person name="Kamper J."/>
            <person name="Kahmann R."/>
            <person name="Bolker M."/>
            <person name="Ma L.J."/>
            <person name="Brefort T."/>
            <person name="Saville B.J."/>
            <person name="Banuett F."/>
            <person name="Kronstad J.W."/>
            <person name="Gold S.E."/>
            <person name="Muller O."/>
            <person name="Perlin M.H."/>
            <person name="Wosten H.A."/>
            <person name="de Vries R."/>
            <person name="Ruiz-Herrera J."/>
            <person name="Reynaga-Pena C.G."/>
            <person name="Snetselaar K."/>
            <person name="McCann M."/>
            <person name="Perez-Martin J."/>
            <person name="Feldbrugge M."/>
            <person name="Basse C.W."/>
            <person name="Steinberg G."/>
            <person name="Ibeas J.I."/>
            <person name="Holloman W."/>
            <person name="Guzman P."/>
            <person name="Farman M."/>
            <person name="Stajich J.E."/>
            <person name="Sentandreu R."/>
            <person name="Gonzalez-Prieto J.M."/>
            <person name="Kennell J.C."/>
            <person name="Molina L."/>
            <person name="Schirawski J."/>
            <person name="Mendoza-Mendoza A."/>
            <person name="Greilinger D."/>
            <person name="Munch K."/>
            <person name="Rossel N."/>
            <person name="Scherer M."/>
            <person name="Vranes M."/>
            <person name="Ladendorf O."/>
            <person name="Vincon V."/>
            <person name="Fuchs U."/>
            <person name="Sandrock B."/>
            <person name="Meng S."/>
            <person name="Ho E.C."/>
            <person name="Cahill M.J."/>
            <person name="Boyce K.J."/>
            <person name="Klose J."/>
            <person name="Klosterman S.J."/>
            <person name="Deelstra H.J."/>
            <person name="Ortiz-Castellanos L."/>
            <person name="Li W."/>
            <person name="Sanchez-Alonso P."/>
            <person name="Schreier P.H."/>
            <person name="Hauser-Hahn I."/>
            <person name="Vaupel M."/>
            <person name="Koopmann E."/>
            <person name="Friedrich G."/>
            <person name="Voss H."/>
            <person name="Schluter T."/>
            <person name="Margolis J."/>
            <person name="Platt D."/>
            <person name="Swimmer C."/>
            <person name="Gnirke A."/>
            <person name="Chen F."/>
            <person name="Vysotskaia V."/>
            <person name="Mannhaupt G."/>
            <person name="Guldener U."/>
            <person name="Munsterkotter M."/>
            <person name="Haase D."/>
            <person name="Oesterheld M."/>
            <person name="Mewes H.W."/>
            <person name="Mauceli E.W."/>
            <person name="DeCaprio D."/>
            <person name="Wade C.M."/>
            <person name="Butler J."/>
            <person name="Young S."/>
            <person name="Jaffe D.B."/>
            <person name="Calvo S."/>
            <person name="Nusbaum C."/>
            <person name="Galagan J."/>
            <person name="Birren B.W."/>
        </authorList>
    </citation>
    <scope>NUCLEOTIDE SEQUENCE [LARGE SCALE GENOMIC DNA]</scope>
    <source>
        <strain evidence="7">DSM 14603 / FGSC 9021 / UM521</strain>
    </source>
</reference>
<dbReference type="OMA" id="AYKHDEA"/>
<dbReference type="PANTHER" id="PTHR46072:SF4">
    <property type="entry name" value="AMIDASE C550.07-RELATED"/>
    <property type="match status" value="1"/>
</dbReference>
<dbReference type="SUPFAM" id="SSF75304">
    <property type="entry name" value="Amidase signature (AS) enzymes"/>
    <property type="match status" value="1"/>
</dbReference>
<organism evidence="6 7">
    <name type="scientific">Mycosarcoma maydis</name>
    <name type="common">Corn smut fungus</name>
    <name type="synonym">Ustilago maydis</name>
    <dbReference type="NCBI Taxonomy" id="5270"/>
    <lineage>
        <taxon>Eukaryota</taxon>
        <taxon>Fungi</taxon>
        <taxon>Dikarya</taxon>
        <taxon>Basidiomycota</taxon>
        <taxon>Ustilaginomycotina</taxon>
        <taxon>Ustilaginomycetes</taxon>
        <taxon>Ustilaginales</taxon>
        <taxon>Ustilaginaceae</taxon>
        <taxon>Mycosarcoma</taxon>
    </lineage>
</organism>
<feature type="domain" description="Amidase" evidence="5">
    <location>
        <begin position="102"/>
        <end position="169"/>
    </location>
</feature>
<evidence type="ECO:0000313" key="6">
    <source>
        <dbReference type="EMBL" id="KIS68318.1"/>
    </source>
</evidence>
<evidence type="ECO:0000256" key="2">
    <source>
        <dbReference type="ARBA" id="ARBA00009199"/>
    </source>
</evidence>
<dbReference type="GO" id="GO:0004040">
    <property type="term" value="F:amidase activity"/>
    <property type="evidence" value="ECO:0007669"/>
    <property type="project" value="UniProtKB-EC"/>
</dbReference>
<dbReference type="InParanoid" id="A0A0D1CNS6"/>
<dbReference type="VEuPathDB" id="FungiDB:UMAG_03417"/>
<dbReference type="GO" id="GO:0043605">
    <property type="term" value="P:amide catabolic process"/>
    <property type="evidence" value="ECO:0000318"/>
    <property type="project" value="GO_Central"/>
</dbReference>
<keyword evidence="4" id="KW-0378">Hydrolase</keyword>
<feature type="domain" description="Amidase" evidence="5">
    <location>
        <begin position="215"/>
        <end position="637"/>
    </location>
</feature>
<dbReference type="RefSeq" id="XP_011389889.1">
    <property type="nucleotide sequence ID" value="XM_011391587.1"/>
</dbReference>
<evidence type="ECO:0000313" key="7">
    <source>
        <dbReference type="Proteomes" id="UP000000561"/>
    </source>
</evidence>
<dbReference type="AlphaFoldDB" id="A0A0D1CNS6"/>
<gene>
    <name evidence="6" type="ORF">UMAG_03417</name>
</gene>
<evidence type="ECO:0000256" key="3">
    <source>
        <dbReference type="ARBA" id="ARBA00012922"/>
    </source>
</evidence>